<reference evidence="3 4" key="1">
    <citation type="submission" date="2015-09" db="EMBL/GenBank/DDBJ databases">
        <authorList>
            <consortium name="Pathogen Informatics"/>
        </authorList>
    </citation>
    <scope>NUCLEOTIDE SEQUENCE [LARGE SCALE GENOMIC DNA]</scope>
    <source>
        <strain evidence="3 4">2789STDY5834959</strain>
    </source>
</reference>
<feature type="coiled-coil region" evidence="1">
    <location>
        <begin position="333"/>
        <end position="394"/>
    </location>
</feature>
<dbReference type="Pfam" id="PF03432">
    <property type="entry name" value="Relaxase"/>
    <property type="match status" value="1"/>
</dbReference>
<dbReference type="InterPro" id="IPR005094">
    <property type="entry name" value="Endonuclease_MobA/VirD2"/>
</dbReference>
<dbReference type="EMBL" id="CYXY01000012">
    <property type="protein sequence ID" value="CUN02582.1"/>
    <property type="molecule type" value="Genomic_DNA"/>
</dbReference>
<evidence type="ECO:0000259" key="2">
    <source>
        <dbReference type="Pfam" id="PF03432"/>
    </source>
</evidence>
<organism evidence="3 4">
    <name type="scientific">Anaerostipes hadrus</name>
    <dbReference type="NCBI Taxonomy" id="649756"/>
    <lineage>
        <taxon>Bacteria</taxon>
        <taxon>Bacillati</taxon>
        <taxon>Bacillota</taxon>
        <taxon>Clostridia</taxon>
        <taxon>Lachnospirales</taxon>
        <taxon>Lachnospiraceae</taxon>
        <taxon>Anaerostipes</taxon>
    </lineage>
</organism>
<dbReference type="Proteomes" id="UP000095553">
    <property type="component" value="Unassembled WGS sequence"/>
</dbReference>
<evidence type="ECO:0000256" key="1">
    <source>
        <dbReference type="SAM" id="Coils"/>
    </source>
</evidence>
<evidence type="ECO:0000313" key="4">
    <source>
        <dbReference type="Proteomes" id="UP000095553"/>
    </source>
</evidence>
<keyword evidence="1" id="KW-0175">Coiled coil</keyword>
<protein>
    <submittedName>
        <fullName evidence="3">Relaxase/Mobilisation nuclease domain</fullName>
    </submittedName>
</protein>
<dbReference type="AlphaFoldDB" id="A0A173TIE6"/>
<feature type="domain" description="MobA/VirD2-like nuclease" evidence="2">
    <location>
        <begin position="26"/>
        <end position="162"/>
    </location>
</feature>
<dbReference type="RefSeq" id="WP_055073038.1">
    <property type="nucleotide sequence ID" value="NZ_CYXY01000012.1"/>
</dbReference>
<proteinExistence type="predicted"/>
<accession>A0A173TIE6</accession>
<sequence>MAISKLMHMKETAGNPSRHLKRAIEYIMNPEKTNDQKYVKVNQALHVDEINSEQIYERMLYTKRIFGKEWGRQGYHFIISFADQDHIIPEEAVQIIDEIQREYLKDAYECVSAVHDNTEHLHGHLIFNSIDCVKGMKYHYKKGDWEKDILPCVNKVCKKWGLKELRLEERVDQERYGEHKNKWDDFLRAEIDDMIQEVSTYQEFLTELTKRDYEWKDGKYLSIRPKKMEKKRFRRTAQLGEEYTKERLEQRIYEEKKRKRIEYKIQNQRKYKKKSNVNVQGIQKRIILFIWRGQKYKNDRSRNSDRSSYYDQKKYIRQAMYLQSRGYYKKSQIVQRNQELWKLEKEAQKIRKKIYNQKQKTKNIQEEKISADEQLKANNELKRINKVLKDIRKEKQMTYSIMREIENKKQKNKEKELSKK</sequence>
<evidence type="ECO:0000313" key="3">
    <source>
        <dbReference type="EMBL" id="CUN02582.1"/>
    </source>
</evidence>
<gene>
    <name evidence="3" type="ORF">ERS852571_02050</name>
</gene>
<name>A0A173TIE6_ANAHA</name>